<gene>
    <name evidence="8" type="ORF">N7532_007207</name>
</gene>
<evidence type="ECO:0000256" key="4">
    <source>
        <dbReference type="ARBA" id="ARBA00023136"/>
    </source>
</evidence>
<dbReference type="EMBL" id="JAPQKI010000006">
    <property type="protein sequence ID" value="KAJ5094916.1"/>
    <property type="molecule type" value="Genomic_DNA"/>
</dbReference>
<dbReference type="AlphaFoldDB" id="A0A9W9F7E7"/>
<proteinExistence type="inferred from homology"/>
<evidence type="ECO:0000313" key="8">
    <source>
        <dbReference type="EMBL" id="KAJ5094916.1"/>
    </source>
</evidence>
<reference evidence="8" key="1">
    <citation type="submission" date="2022-11" db="EMBL/GenBank/DDBJ databases">
        <authorList>
            <person name="Petersen C."/>
        </authorList>
    </citation>
    <scope>NUCLEOTIDE SEQUENCE</scope>
    <source>
        <strain evidence="8">IBT 30761</strain>
    </source>
</reference>
<evidence type="ECO:0000256" key="2">
    <source>
        <dbReference type="ARBA" id="ARBA00022692"/>
    </source>
</evidence>
<feature type="transmembrane region" description="Helical" evidence="6">
    <location>
        <begin position="168"/>
        <end position="192"/>
    </location>
</feature>
<sequence length="405" mass="44570">MADDHGPSIRNVDLTLASVASVAVALRCYVRLKLVKSFGWDDTIMVLALLFQISLAVSASYGTFYGIGRKLADINAEDMKTAKLCWWLGQIFYILSCCATKISVCIFLLRVTVSKAHFRILYTVMGLTGVISFVFLMIMMVQCQPISYFWDRVGQIGKCLDPEVASSFLYVFSVTSAICDFTVGLLPASLVWNLQMNKYAKITVATLMGMGCIASTAVVVRIPFIQEYKRQEFLYETANLAIWSNVESGLGITAGSLATLRPLFRFLRNRSASCDSTSGTNPLHRGLSGHPSSTAPGVFSSGRLGNNKHMSNCHRTDNVGVPNHSRSVIADGLGIITTVQGNWWRKSNEGRNYRTKSYGGSTSAEDLNPKETVYGSDCKRINSANEGNAIYQTHELTMLDEYVPV</sequence>
<evidence type="ECO:0000259" key="7">
    <source>
        <dbReference type="Pfam" id="PF20684"/>
    </source>
</evidence>
<keyword evidence="3 6" id="KW-1133">Transmembrane helix</keyword>
<dbReference type="GO" id="GO:0016020">
    <property type="term" value="C:membrane"/>
    <property type="evidence" value="ECO:0007669"/>
    <property type="project" value="UniProtKB-SubCell"/>
</dbReference>
<comment type="caution">
    <text evidence="8">The sequence shown here is derived from an EMBL/GenBank/DDBJ whole genome shotgun (WGS) entry which is preliminary data.</text>
</comment>
<organism evidence="8 9">
    <name type="scientific">Penicillium argentinense</name>
    <dbReference type="NCBI Taxonomy" id="1131581"/>
    <lineage>
        <taxon>Eukaryota</taxon>
        <taxon>Fungi</taxon>
        <taxon>Dikarya</taxon>
        <taxon>Ascomycota</taxon>
        <taxon>Pezizomycotina</taxon>
        <taxon>Eurotiomycetes</taxon>
        <taxon>Eurotiomycetidae</taxon>
        <taxon>Eurotiales</taxon>
        <taxon>Aspergillaceae</taxon>
        <taxon>Penicillium</taxon>
    </lineage>
</organism>
<feature type="transmembrane region" description="Helical" evidence="6">
    <location>
        <begin position="199"/>
        <end position="220"/>
    </location>
</feature>
<keyword evidence="4 6" id="KW-0472">Membrane</keyword>
<dbReference type="InterPro" id="IPR052337">
    <property type="entry name" value="SAT4-like"/>
</dbReference>
<reference evidence="8" key="2">
    <citation type="journal article" date="2023" name="IMA Fungus">
        <title>Comparative genomic study of the Penicillium genus elucidates a diverse pangenome and 15 lateral gene transfer events.</title>
        <authorList>
            <person name="Petersen C."/>
            <person name="Sorensen T."/>
            <person name="Nielsen M.R."/>
            <person name="Sondergaard T.E."/>
            <person name="Sorensen J.L."/>
            <person name="Fitzpatrick D.A."/>
            <person name="Frisvad J.C."/>
            <person name="Nielsen K.L."/>
        </authorList>
    </citation>
    <scope>NUCLEOTIDE SEQUENCE</scope>
    <source>
        <strain evidence="8">IBT 30761</strain>
    </source>
</reference>
<dbReference type="GeneID" id="81358679"/>
<dbReference type="PANTHER" id="PTHR33048:SF96">
    <property type="entry name" value="INTEGRAL MEMBRANE PROTEIN"/>
    <property type="match status" value="1"/>
</dbReference>
<protein>
    <recommendedName>
        <fullName evidence="7">Rhodopsin domain-containing protein</fullName>
    </recommendedName>
</protein>
<comment type="subcellular location">
    <subcellularLocation>
        <location evidence="1">Membrane</location>
        <topology evidence="1">Multi-pass membrane protein</topology>
    </subcellularLocation>
</comment>
<feature type="transmembrane region" description="Helical" evidence="6">
    <location>
        <begin position="121"/>
        <end position="141"/>
    </location>
</feature>
<evidence type="ECO:0000256" key="6">
    <source>
        <dbReference type="SAM" id="Phobius"/>
    </source>
</evidence>
<evidence type="ECO:0000256" key="5">
    <source>
        <dbReference type="ARBA" id="ARBA00038359"/>
    </source>
</evidence>
<feature type="transmembrane region" description="Helical" evidence="6">
    <location>
        <begin position="44"/>
        <end position="67"/>
    </location>
</feature>
<dbReference type="Pfam" id="PF20684">
    <property type="entry name" value="Fung_rhodopsin"/>
    <property type="match status" value="1"/>
</dbReference>
<feature type="transmembrane region" description="Helical" evidence="6">
    <location>
        <begin position="14"/>
        <end position="32"/>
    </location>
</feature>
<dbReference type="Proteomes" id="UP001149074">
    <property type="component" value="Unassembled WGS sequence"/>
</dbReference>
<comment type="similarity">
    <text evidence="5">Belongs to the SAT4 family.</text>
</comment>
<evidence type="ECO:0000313" key="9">
    <source>
        <dbReference type="Proteomes" id="UP001149074"/>
    </source>
</evidence>
<keyword evidence="2 6" id="KW-0812">Transmembrane</keyword>
<feature type="domain" description="Rhodopsin" evidence="7">
    <location>
        <begin position="26"/>
        <end position="265"/>
    </location>
</feature>
<dbReference type="PANTHER" id="PTHR33048">
    <property type="entry name" value="PTH11-LIKE INTEGRAL MEMBRANE PROTEIN (AFU_ORTHOLOGUE AFUA_5G11245)"/>
    <property type="match status" value="1"/>
</dbReference>
<evidence type="ECO:0000256" key="3">
    <source>
        <dbReference type="ARBA" id="ARBA00022989"/>
    </source>
</evidence>
<dbReference type="InterPro" id="IPR049326">
    <property type="entry name" value="Rhodopsin_dom_fungi"/>
</dbReference>
<name>A0A9W9F7E7_9EURO</name>
<dbReference type="RefSeq" id="XP_056473066.1">
    <property type="nucleotide sequence ID" value="XM_056619700.1"/>
</dbReference>
<accession>A0A9W9F7E7</accession>
<evidence type="ECO:0000256" key="1">
    <source>
        <dbReference type="ARBA" id="ARBA00004141"/>
    </source>
</evidence>
<feature type="transmembrane region" description="Helical" evidence="6">
    <location>
        <begin position="87"/>
        <end position="109"/>
    </location>
</feature>
<keyword evidence="9" id="KW-1185">Reference proteome</keyword>
<dbReference type="OrthoDB" id="3897607at2759"/>